<dbReference type="PANTHER" id="PTHR42827:SF1">
    <property type="entry name" value="IRON-SULFUR CLUSTER-BINDING PROTEIN"/>
    <property type="match status" value="1"/>
</dbReference>
<dbReference type="PANTHER" id="PTHR42827">
    <property type="entry name" value="IRON-SULFUR CLUSTER-BINDING PROTEIN-RELATED"/>
    <property type="match status" value="1"/>
</dbReference>
<gene>
    <name evidence="2" type="ORF">LCGC14_1656290</name>
</gene>
<feature type="compositionally biased region" description="Basic residues" evidence="1">
    <location>
        <begin position="1"/>
        <end position="12"/>
    </location>
</feature>
<accession>A0A0F9IHW1</accession>
<proteinExistence type="predicted"/>
<evidence type="ECO:0008006" key="3">
    <source>
        <dbReference type="Google" id="ProtNLM"/>
    </source>
</evidence>
<dbReference type="SUPFAM" id="SSF54862">
    <property type="entry name" value="4Fe-4S ferredoxins"/>
    <property type="match status" value="1"/>
</dbReference>
<organism evidence="2">
    <name type="scientific">marine sediment metagenome</name>
    <dbReference type="NCBI Taxonomy" id="412755"/>
    <lineage>
        <taxon>unclassified sequences</taxon>
        <taxon>metagenomes</taxon>
        <taxon>ecological metagenomes</taxon>
    </lineage>
</organism>
<dbReference type="AlphaFoldDB" id="A0A0F9IHW1"/>
<dbReference type="EMBL" id="LAZR01014004">
    <property type="protein sequence ID" value="KKM19374.1"/>
    <property type="molecule type" value="Genomic_DNA"/>
</dbReference>
<evidence type="ECO:0000256" key="1">
    <source>
        <dbReference type="SAM" id="MobiDB-lite"/>
    </source>
</evidence>
<comment type="caution">
    <text evidence="2">The sequence shown here is derived from an EMBL/GenBank/DDBJ whole genome shotgun (WGS) entry which is preliminary data.</text>
</comment>
<sequence length="237" mass="26909">MRSLKGYKKKRRDGNENNSKTEVSPNFWDNFTKKARELNVDLIGYTPVDKNFIFKDLKVYGKNAVILGMEMKWDKIKTAPGAICEIEVFRVYKVLGDITIELANYLKTQGYKSEAHHPFGGKLLYGPHVVAANLGIKGKNGLIITPEFGPRQRWGIITTDAEIPQKKIKDFKEMVEYCRECEVCVKACKGGAVYENPIQRGSGIITHIERSKCIQSILTNNYCSYCLRICPQGHPKK</sequence>
<reference evidence="2" key="1">
    <citation type="journal article" date="2015" name="Nature">
        <title>Complex archaea that bridge the gap between prokaryotes and eukaryotes.</title>
        <authorList>
            <person name="Spang A."/>
            <person name="Saw J.H."/>
            <person name="Jorgensen S.L."/>
            <person name="Zaremba-Niedzwiedzka K."/>
            <person name="Martijn J."/>
            <person name="Lind A.E."/>
            <person name="van Eijk R."/>
            <person name="Schleper C."/>
            <person name="Guy L."/>
            <person name="Ettema T.J."/>
        </authorList>
    </citation>
    <scope>NUCLEOTIDE SEQUENCE</scope>
</reference>
<name>A0A0F9IHW1_9ZZZZ</name>
<feature type="region of interest" description="Disordered" evidence="1">
    <location>
        <begin position="1"/>
        <end position="21"/>
    </location>
</feature>
<evidence type="ECO:0000313" key="2">
    <source>
        <dbReference type="EMBL" id="KKM19374.1"/>
    </source>
</evidence>
<dbReference type="Gene3D" id="3.30.70.20">
    <property type="match status" value="1"/>
</dbReference>
<protein>
    <recommendedName>
        <fullName evidence="3">4Fe-4S ferredoxin-type domain-containing protein</fullName>
    </recommendedName>
</protein>